<accession>A3K6Z1</accession>
<comment type="caution">
    <text evidence="2">The sequence shown here is derived from an EMBL/GenBank/DDBJ whole genome shotgun (WGS) entry which is preliminary data.</text>
</comment>
<dbReference type="InterPro" id="IPR036182">
    <property type="entry name" value="PCuAC_sf"/>
</dbReference>
<keyword evidence="3" id="KW-1185">Reference proteome</keyword>
<name>A3K6Z1_SAGS3</name>
<dbReference type="RefSeq" id="WP_005861291.1">
    <property type="nucleotide sequence ID" value="NZ_AAYA01000011.1"/>
</dbReference>
<feature type="chain" id="PRO_5002654435" description="Copper-binding protein" evidence="1">
    <location>
        <begin position="21"/>
        <end position="158"/>
    </location>
</feature>
<dbReference type="eggNOG" id="COG2847">
    <property type="taxonomic scope" value="Bacteria"/>
</dbReference>
<dbReference type="Pfam" id="PF04314">
    <property type="entry name" value="PCuAC"/>
    <property type="match status" value="1"/>
</dbReference>
<evidence type="ECO:0000313" key="2">
    <source>
        <dbReference type="EMBL" id="EBA07118.1"/>
    </source>
</evidence>
<organism evidence="2 3">
    <name type="scientific">Sagittula stellata (strain ATCC 700073 / DSM 11524 / E-37)</name>
    <dbReference type="NCBI Taxonomy" id="388399"/>
    <lineage>
        <taxon>Bacteria</taxon>
        <taxon>Pseudomonadati</taxon>
        <taxon>Pseudomonadota</taxon>
        <taxon>Alphaproteobacteria</taxon>
        <taxon>Rhodobacterales</taxon>
        <taxon>Roseobacteraceae</taxon>
        <taxon>Sagittula</taxon>
    </lineage>
</organism>
<dbReference type="Proteomes" id="UP000005713">
    <property type="component" value="Unassembled WGS sequence"/>
</dbReference>
<dbReference type="AlphaFoldDB" id="A3K6Z1"/>
<dbReference type="EMBL" id="AAYA01000011">
    <property type="protein sequence ID" value="EBA07118.1"/>
    <property type="molecule type" value="Genomic_DNA"/>
</dbReference>
<sequence length="158" mass="16380">MMKSLLAGAVALTLASPAFADIEVADAYARAASPTAKAGAAFMVIRNTGSEDDRLVSAASDIAARVELHTHKDMGDGVMKMMHVEEGFAVPANGDHALARGGDHVMFMGLTRPMAQGDTVTVTLTFEKAGEVVVDIPVDLERQDAGTHGAGHGMSMGN</sequence>
<dbReference type="PANTHER" id="PTHR36302">
    <property type="entry name" value="BLR7088 PROTEIN"/>
    <property type="match status" value="1"/>
</dbReference>
<evidence type="ECO:0000313" key="3">
    <source>
        <dbReference type="Proteomes" id="UP000005713"/>
    </source>
</evidence>
<feature type="signal peptide" evidence="1">
    <location>
        <begin position="1"/>
        <end position="20"/>
    </location>
</feature>
<dbReference type="PANTHER" id="PTHR36302:SF1">
    <property type="entry name" value="COPPER CHAPERONE PCU(A)C"/>
    <property type="match status" value="1"/>
</dbReference>
<dbReference type="InterPro" id="IPR007410">
    <property type="entry name" value="LpqE-like"/>
</dbReference>
<reference evidence="2 3" key="1">
    <citation type="submission" date="2006-06" db="EMBL/GenBank/DDBJ databases">
        <authorList>
            <person name="Moran M.A."/>
            <person name="Ferriera S."/>
            <person name="Johnson J."/>
            <person name="Kravitz S."/>
            <person name="Beeson K."/>
            <person name="Sutton G."/>
            <person name="Rogers Y.-H."/>
            <person name="Friedman R."/>
            <person name="Frazier M."/>
            <person name="Venter J.C."/>
        </authorList>
    </citation>
    <scope>NUCLEOTIDE SEQUENCE [LARGE SCALE GENOMIC DNA]</scope>
    <source>
        <strain evidence="2 3">E-37</strain>
    </source>
</reference>
<proteinExistence type="predicted"/>
<evidence type="ECO:0008006" key="4">
    <source>
        <dbReference type="Google" id="ProtNLM"/>
    </source>
</evidence>
<protein>
    <recommendedName>
        <fullName evidence="4">Copper-binding protein</fullName>
    </recommendedName>
</protein>
<keyword evidence="1" id="KW-0732">Signal</keyword>
<evidence type="ECO:0000256" key="1">
    <source>
        <dbReference type="SAM" id="SignalP"/>
    </source>
</evidence>
<gene>
    <name evidence="2" type="ORF">SSE37_13011</name>
</gene>
<dbReference type="InterPro" id="IPR058248">
    <property type="entry name" value="Lxx211020-like"/>
</dbReference>
<dbReference type="Gene3D" id="2.60.40.1890">
    <property type="entry name" value="PCu(A)C copper chaperone"/>
    <property type="match status" value="1"/>
</dbReference>
<dbReference type="SUPFAM" id="SSF110087">
    <property type="entry name" value="DR1885-like metal-binding protein"/>
    <property type="match status" value="1"/>
</dbReference>